<comment type="caution">
    <text evidence="3">The sequence shown here is derived from an EMBL/GenBank/DDBJ whole genome shotgun (WGS) entry which is preliminary data.</text>
</comment>
<keyword evidence="2" id="KW-1133">Transmembrane helix</keyword>
<reference evidence="3 4" key="1">
    <citation type="journal article" date="2023" name="Hortic Res">
        <title>Pangenome of water caltrop reveals structural variations and asymmetric subgenome divergence after allopolyploidization.</title>
        <authorList>
            <person name="Zhang X."/>
            <person name="Chen Y."/>
            <person name="Wang L."/>
            <person name="Yuan Y."/>
            <person name="Fang M."/>
            <person name="Shi L."/>
            <person name="Lu R."/>
            <person name="Comes H.P."/>
            <person name="Ma Y."/>
            <person name="Chen Y."/>
            <person name="Huang G."/>
            <person name="Zhou Y."/>
            <person name="Zheng Z."/>
            <person name="Qiu Y."/>
        </authorList>
    </citation>
    <scope>NUCLEOTIDE SEQUENCE [LARGE SCALE GENOMIC DNA]</scope>
    <source>
        <strain evidence="3">F231</strain>
    </source>
</reference>
<dbReference type="EMBL" id="JAXQNO010000007">
    <property type="protein sequence ID" value="KAK4795461.1"/>
    <property type="molecule type" value="Genomic_DNA"/>
</dbReference>
<proteinExistence type="predicted"/>
<evidence type="ECO:0000313" key="4">
    <source>
        <dbReference type="Proteomes" id="UP001346149"/>
    </source>
</evidence>
<evidence type="ECO:0000313" key="3">
    <source>
        <dbReference type="EMBL" id="KAK4795461.1"/>
    </source>
</evidence>
<evidence type="ECO:0000256" key="1">
    <source>
        <dbReference type="SAM" id="MobiDB-lite"/>
    </source>
</evidence>
<sequence length="184" mass="21521">MKRKSSSKELDDENNVLPFPTTAFPHHHHRRRPVSFRHYKCFDADGKAFEARSPMASHLEAPQQDVDIHARHFSSISTVDSEHNDEHGNPIWRNRVESWKDKKSKKNKAPAKANLETVIPLEQRMEEQQSTEASDTFSTVIPISKYKLRPYRIVIITRLIILALFFHYRVTISRTTYIDRLSAR</sequence>
<gene>
    <name evidence="3" type="ORF">SAY86_013455</name>
</gene>
<dbReference type="Proteomes" id="UP001346149">
    <property type="component" value="Unassembled WGS sequence"/>
</dbReference>
<feature type="transmembrane region" description="Helical" evidence="2">
    <location>
        <begin position="151"/>
        <end position="170"/>
    </location>
</feature>
<accession>A0AAN7LYA8</accession>
<evidence type="ECO:0000256" key="2">
    <source>
        <dbReference type="SAM" id="Phobius"/>
    </source>
</evidence>
<name>A0AAN7LYA8_TRANT</name>
<feature type="region of interest" description="Disordered" evidence="1">
    <location>
        <begin position="1"/>
        <end position="30"/>
    </location>
</feature>
<dbReference type="AlphaFoldDB" id="A0AAN7LYA8"/>
<keyword evidence="2" id="KW-0472">Membrane</keyword>
<protein>
    <submittedName>
        <fullName evidence="3">Uncharacterized protein</fullName>
    </submittedName>
</protein>
<keyword evidence="2" id="KW-0812">Transmembrane</keyword>
<keyword evidence="4" id="KW-1185">Reference proteome</keyword>
<organism evidence="3 4">
    <name type="scientific">Trapa natans</name>
    <name type="common">Water chestnut</name>
    <dbReference type="NCBI Taxonomy" id="22666"/>
    <lineage>
        <taxon>Eukaryota</taxon>
        <taxon>Viridiplantae</taxon>
        <taxon>Streptophyta</taxon>
        <taxon>Embryophyta</taxon>
        <taxon>Tracheophyta</taxon>
        <taxon>Spermatophyta</taxon>
        <taxon>Magnoliopsida</taxon>
        <taxon>eudicotyledons</taxon>
        <taxon>Gunneridae</taxon>
        <taxon>Pentapetalae</taxon>
        <taxon>rosids</taxon>
        <taxon>malvids</taxon>
        <taxon>Myrtales</taxon>
        <taxon>Lythraceae</taxon>
        <taxon>Trapa</taxon>
    </lineage>
</organism>